<proteinExistence type="predicted"/>
<keyword evidence="1" id="KW-0812">Transmembrane</keyword>
<gene>
    <name evidence="2" type="ORF">G4D63_04790</name>
</gene>
<organism evidence="2 3">
    <name type="scientific">Bacillus mesophilus</name>
    <dbReference type="NCBI Taxonomy" id="1808955"/>
    <lineage>
        <taxon>Bacteria</taxon>
        <taxon>Bacillati</taxon>
        <taxon>Bacillota</taxon>
        <taxon>Bacilli</taxon>
        <taxon>Bacillales</taxon>
        <taxon>Bacillaceae</taxon>
        <taxon>Bacillus</taxon>
    </lineage>
</organism>
<feature type="transmembrane region" description="Helical" evidence="1">
    <location>
        <begin position="35"/>
        <end position="63"/>
    </location>
</feature>
<accession>A0A6M0Q3V7</accession>
<evidence type="ECO:0000313" key="3">
    <source>
        <dbReference type="Proteomes" id="UP000481043"/>
    </source>
</evidence>
<reference evidence="2 3" key="1">
    <citation type="submission" date="2020-02" db="EMBL/GenBank/DDBJ databases">
        <title>Bacillus aquiflavi sp. nov., isolated from yellow water of strong flavor Chinese baijiu in Yibin region of China.</title>
        <authorList>
            <person name="Xie J."/>
        </authorList>
    </citation>
    <scope>NUCLEOTIDE SEQUENCE [LARGE SCALE GENOMIC DNA]</scope>
    <source>
        <strain evidence="2 3">SA4</strain>
    </source>
</reference>
<protein>
    <submittedName>
        <fullName evidence="2">Uncharacterized protein</fullName>
    </submittedName>
</protein>
<dbReference type="AlphaFoldDB" id="A0A6M0Q3V7"/>
<keyword evidence="1" id="KW-1133">Transmembrane helix</keyword>
<feature type="transmembrane region" description="Helical" evidence="1">
    <location>
        <begin position="6"/>
        <end position="23"/>
    </location>
</feature>
<name>A0A6M0Q3V7_9BACI</name>
<keyword evidence="1" id="KW-0472">Membrane</keyword>
<comment type="caution">
    <text evidence="2">The sequence shown here is derived from an EMBL/GenBank/DDBJ whole genome shotgun (WGS) entry which is preliminary data.</text>
</comment>
<feature type="transmembrane region" description="Helical" evidence="1">
    <location>
        <begin position="75"/>
        <end position="94"/>
    </location>
</feature>
<evidence type="ECO:0000256" key="1">
    <source>
        <dbReference type="SAM" id="Phobius"/>
    </source>
</evidence>
<evidence type="ECO:0000313" key="2">
    <source>
        <dbReference type="EMBL" id="NEY71057.1"/>
    </source>
</evidence>
<sequence>MNTTTQLILFILTIIVVLVLFRKSKEKESFLLVKLFVFTLLGAFMFDLNGLKLPLGFMVFLLFVRKPKVNADTKYIAVSVGLVLFILGIFIPQIEKMVYERTHHIDLLDTNFYSGSLVEEVENLRDYLDMEGYSLELRGLDMTIHQDGTYESLGIGLVEQTHQGQINYIIDLADDRKSLEVVRYKVKDEEYLKDYIFTDAELVLGNFDLITSEMLEKKEYDYYHFSTDGQRIDYAVADSRTFQISTAGKAKLENDQLPVQAIVVDVCKGKELDELRTPFKCRDDEQFLLDVLMY</sequence>
<dbReference type="Proteomes" id="UP000481043">
    <property type="component" value="Unassembled WGS sequence"/>
</dbReference>
<keyword evidence="3" id="KW-1185">Reference proteome</keyword>
<dbReference type="EMBL" id="JAAIWM010000001">
    <property type="protein sequence ID" value="NEY71057.1"/>
    <property type="molecule type" value="Genomic_DNA"/>
</dbReference>
<dbReference type="RefSeq" id="WP_163178198.1">
    <property type="nucleotide sequence ID" value="NZ_JAAIWM010000001.1"/>
</dbReference>